<gene>
    <name evidence="2" type="ORF">HUW51_21420</name>
</gene>
<evidence type="ECO:0000313" key="2">
    <source>
        <dbReference type="EMBL" id="QNF35150.1"/>
    </source>
</evidence>
<dbReference type="RefSeq" id="WP_185271641.1">
    <property type="nucleotide sequence ID" value="NZ_CP055156.1"/>
</dbReference>
<dbReference type="EMBL" id="CP055156">
    <property type="protein sequence ID" value="QNF35150.1"/>
    <property type="molecule type" value="Genomic_DNA"/>
</dbReference>
<feature type="signal peptide" evidence="1">
    <location>
        <begin position="1"/>
        <end position="21"/>
    </location>
</feature>
<reference evidence="2 3" key="1">
    <citation type="journal article" date="2018" name="Int. J. Syst. Evol. Microbiol.">
        <title>Adhaeribacter swui sp. nov., isolated from wet mud.</title>
        <authorList>
            <person name="Kim D.U."/>
            <person name="Kim K.W."/>
            <person name="Kang M.S."/>
            <person name="Kim J.Y."/>
            <person name="Jang J.H."/>
            <person name="Kim M.K."/>
        </authorList>
    </citation>
    <scope>NUCLEOTIDE SEQUENCE [LARGE SCALE GENOMIC DNA]</scope>
    <source>
        <strain evidence="2 3">KCTC 52873</strain>
    </source>
</reference>
<evidence type="ECO:0000313" key="3">
    <source>
        <dbReference type="Proteomes" id="UP000515237"/>
    </source>
</evidence>
<protein>
    <recommendedName>
        <fullName evidence="4">Porin</fullName>
    </recommendedName>
</protein>
<dbReference type="Proteomes" id="UP000515237">
    <property type="component" value="Chromosome"/>
</dbReference>
<proteinExistence type="predicted"/>
<keyword evidence="3" id="KW-1185">Reference proteome</keyword>
<dbReference type="KEGG" id="aswu:HUW51_21420"/>
<sequence>MKKILKSIFTLVSGCVTPVFAQEITPSTSETSKPKSEMRYNLSPDGSKYIKATFLNQVWARWNESNPGTTVNGEPKSHTTDVGLRRTRMQLYGQISDRTFFYTQFGLNNFNFLAQNAGNRKLSAFFHDALGEYKVLKNNDKLKIGAGLTITSGLSRFSQPSIGTIMTTDVPVFLQATVDQTDEFARKLSVYARGQLGKLDYRIAISDPFPIQTNGQTAPVLSNNASFTTFGHTKQYQGFFMYNFLDKEPHTTPYMTGTYLGDKKIVNLESGIIYQKNATWYTTDGTTPIYQDMLLWSVAAFTDVPLQNNKYALSAYLGYFNTDYGHNYIRNNGIMNPANGNNNPGNFNGPGNTYPMFGTGESVYAQVGLRLAPDLLGDQGTLMPYVSYRQSGYERLDDPVKILDGGVNWLINKHQSKVSLNYQLRTVFNQQTDGAVIRKHDASSAWLQYQVSF</sequence>
<accession>A0A7G7GDB6</accession>
<dbReference type="AlphaFoldDB" id="A0A7G7GDB6"/>
<keyword evidence="1" id="KW-0732">Signal</keyword>
<evidence type="ECO:0000256" key="1">
    <source>
        <dbReference type="SAM" id="SignalP"/>
    </source>
</evidence>
<organism evidence="2 3">
    <name type="scientific">Adhaeribacter swui</name>
    <dbReference type="NCBI Taxonomy" id="2086471"/>
    <lineage>
        <taxon>Bacteria</taxon>
        <taxon>Pseudomonadati</taxon>
        <taxon>Bacteroidota</taxon>
        <taxon>Cytophagia</taxon>
        <taxon>Cytophagales</taxon>
        <taxon>Hymenobacteraceae</taxon>
        <taxon>Adhaeribacter</taxon>
    </lineage>
</organism>
<evidence type="ECO:0008006" key="4">
    <source>
        <dbReference type="Google" id="ProtNLM"/>
    </source>
</evidence>
<feature type="chain" id="PRO_5028888123" description="Porin" evidence="1">
    <location>
        <begin position="22"/>
        <end position="453"/>
    </location>
</feature>
<name>A0A7G7GDB6_9BACT</name>